<name>E4XM88_OIKDI</name>
<keyword evidence="1" id="KW-0694">RNA-binding</keyword>
<accession>E4XM88</accession>
<dbReference type="PROSITE" id="PS50102">
    <property type="entry name" value="RRM"/>
    <property type="match status" value="1"/>
</dbReference>
<proteinExistence type="predicted"/>
<dbReference type="InterPro" id="IPR035979">
    <property type="entry name" value="RBD_domain_sf"/>
</dbReference>
<gene>
    <name evidence="3" type="ORF">GSOID_T00014838001</name>
    <name evidence="4" type="ORF">GSOID_T00031723001</name>
</gene>
<dbReference type="Proteomes" id="UP000011014">
    <property type="component" value="Unassembled WGS sequence"/>
</dbReference>
<dbReference type="Gene3D" id="3.30.70.330">
    <property type="match status" value="1"/>
</dbReference>
<dbReference type="EMBL" id="FN653074">
    <property type="protein sequence ID" value="CBY11095.1"/>
    <property type="molecule type" value="Genomic_DNA"/>
</dbReference>
<dbReference type="Pfam" id="PF00076">
    <property type="entry name" value="RRM_1"/>
    <property type="match status" value="1"/>
</dbReference>
<dbReference type="CDD" id="cd00590">
    <property type="entry name" value="RRM_SF"/>
    <property type="match status" value="1"/>
</dbReference>
<dbReference type="SMART" id="SM00360">
    <property type="entry name" value="RRM"/>
    <property type="match status" value="1"/>
</dbReference>
<dbReference type="Proteomes" id="UP000001307">
    <property type="component" value="Unassembled WGS sequence"/>
</dbReference>
<evidence type="ECO:0000313" key="5">
    <source>
        <dbReference type="Proteomes" id="UP000001307"/>
    </source>
</evidence>
<evidence type="ECO:0000259" key="2">
    <source>
        <dbReference type="PROSITE" id="PS50102"/>
    </source>
</evidence>
<dbReference type="SUPFAM" id="SSF54928">
    <property type="entry name" value="RNA-binding domain, RBD"/>
    <property type="match status" value="1"/>
</dbReference>
<keyword evidence="5" id="KW-1185">Reference proteome</keyword>
<dbReference type="EMBL" id="FN655160">
    <property type="protein sequence ID" value="CBY38212.1"/>
    <property type="molecule type" value="Genomic_DNA"/>
</dbReference>
<dbReference type="OrthoDB" id="2274644at2759"/>
<dbReference type="InterPro" id="IPR012677">
    <property type="entry name" value="Nucleotide-bd_a/b_plait_sf"/>
</dbReference>
<organism evidence="3">
    <name type="scientific">Oikopleura dioica</name>
    <name type="common">Tunicate</name>
    <dbReference type="NCBI Taxonomy" id="34765"/>
    <lineage>
        <taxon>Eukaryota</taxon>
        <taxon>Metazoa</taxon>
        <taxon>Chordata</taxon>
        <taxon>Tunicata</taxon>
        <taxon>Appendicularia</taxon>
        <taxon>Copelata</taxon>
        <taxon>Oikopleuridae</taxon>
        <taxon>Oikopleura</taxon>
    </lineage>
</organism>
<evidence type="ECO:0000313" key="3">
    <source>
        <dbReference type="EMBL" id="CBY11095.1"/>
    </source>
</evidence>
<feature type="domain" description="RRM" evidence="2">
    <location>
        <begin position="19"/>
        <end position="89"/>
    </location>
</feature>
<reference evidence="3" key="1">
    <citation type="journal article" date="2010" name="Science">
        <title>Plasticity of animal genome architecture unmasked by rapid evolution of a pelagic tunicate.</title>
        <authorList>
            <person name="Denoeud F."/>
            <person name="Henriet S."/>
            <person name="Mungpakdee S."/>
            <person name="Aury J.M."/>
            <person name="Da Silva C."/>
            <person name="Brinkmann H."/>
            <person name="Mikhaleva J."/>
            <person name="Olsen L.C."/>
            <person name="Jubin C."/>
            <person name="Canestro C."/>
            <person name="Bouquet J.M."/>
            <person name="Danks G."/>
            <person name="Poulain J."/>
            <person name="Campsteijn C."/>
            <person name="Adamski M."/>
            <person name="Cross I."/>
            <person name="Yadetie F."/>
            <person name="Muffato M."/>
            <person name="Louis A."/>
            <person name="Butcher S."/>
            <person name="Tsagkogeorga G."/>
            <person name="Konrad A."/>
            <person name="Singh S."/>
            <person name="Jensen M.F."/>
            <person name="Cong E.H."/>
            <person name="Eikeseth-Otteraa H."/>
            <person name="Noel B."/>
            <person name="Anthouard V."/>
            <person name="Porcel B.M."/>
            <person name="Kachouri-Lafond R."/>
            <person name="Nishino A."/>
            <person name="Ugolini M."/>
            <person name="Chourrout P."/>
            <person name="Nishida H."/>
            <person name="Aasland R."/>
            <person name="Huzurbazar S."/>
            <person name="Westhof E."/>
            <person name="Delsuc F."/>
            <person name="Lehrach H."/>
            <person name="Reinhardt R."/>
            <person name="Weissenbach J."/>
            <person name="Roy S.W."/>
            <person name="Artiguenave F."/>
            <person name="Postlethwait J.H."/>
            <person name="Manak J.R."/>
            <person name="Thompson E.M."/>
            <person name="Jaillon O."/>
            <person name="Du Pasquier L."/>
            <person name="Boudinot P."/>
            <person name="Liberles D.A."/>
            <person name="Volff J.N."/>
            <person name="Philippe H."/>
            <person name="Lenhard B."/>
            <person name="Roest Crollius H."/>
            <person name="Wincker P."/>
            <person name="Chourrout D."/>
        </authorList>
    </citation>
    <scope>NUCLEOTIDE SEQUENCE [LARGE SCALE GENOMIC DNA]</scope>
</reference>
<protein>
    <recommendedName>
        <fullName evidence="2">RRM domain-containing protein</fullName>
    </recommendedName>
</protein>
<evidence type="ECO:0000256" key="1">
    <source>
        <dbReference type="PROSITE-ProRule" id="PRU00176"/>
    </source>
</evidence>
<dbReference type="AlphaFoldDB" id="E4XM88"/>
<dbReference type="GO" id="GO:0003723">
    <property type="term" value="F:RNA binding"/>
    <property type="evidence" value="ECO:0007669"/>
    <property type="project" value="UniProtKB-UniRule"/>
</dbReference>
<dbReference type="InterPro" id="IPR000504">
    <property type="entry name" value="RRM_dom"/>
</dbReference>
<dbReference type="InParanoid" id="E4XM88"/>
<sequence>MPSSKEIEEDDLRSIDTSCWLFVGRVPVAVSTSELGDYFDQVGTVEKVLIDYGMGILKFKSKRSRDDAVEYLNGTVLKGSSLNLEKCTPQNVKKALKFFPKRKEELPRKRERSSREESKSKKMKIKYNLPSFFKICDLTRFFCMRGIQDEGEYKRMTGMCRNEMNVKKQNASDGSYI</sequence>
<evidence type="ECO:0000313" key="4">
    <source>
        <dbReference type="EMBL" id="CBY38212.1"/>
    </source>
</evidence>